<reference evidence="1 2" key="1">
    <citation type="journal article" date="2016" name="Nat. Commun.">
        <title>Thousands of microbial genomes shed light on interconnected biogeochemical processes in an aquifer system.</title>
        <authorList>
            <person name="Anantharaman K."/>
            <person name="Brown C.T."/>
            <person name="Hug L.A."/>
            <person name="Sharon I."/>
            <person name="Castelle C.J."/>
            <person name="Probst A.J."/>
            <person name="Thomas B.C."/>
            <person name="Singh A."/>
            <person name="Wilkins M.J."/>
            <person name="Karaoz U."/>
            <person name="Brodie E.L."/>
            <person name="Williams K.H."/>
            <person name="Hubbard S.S."/>
            <person name="Banfield J.F."/>
        </authorList>
    </citation>
    <scope>NUCLEOTIDE SEQUENCE [LARGE SCALE GENOMIC DNA]</scope>
</reference>
<evidence type="ECO:0000313" key="2">
    <source>
        <dbReference type="Proteomes" id="UP000177905"/>
    </source>
</evidence>
<dbReference type="InterPro" id="IPR036388">
    <property type="entry name" value="WH-like_DNA-bd_sf"/>
</dbReference>
<gene>
    <name evidence="1" type="ORF">A2290_00675</name>
</gene>
<dbReference type="PANTHER" id="PTHR34849:SF3">
    <property type="entry name" value="SSR2962 PROTEIN"/>
    <property type="match status" value="1"/>
</dbReference>
<dbReference type="InterPro" id="IPR007367">
    <property type="entry name" value="DUF433"/>
</dbReference>
<dbReference type="Proteomes" id="UP000177905">
    <property type="component" value="Unassembled WGS sequence"/>
</dbReference>
<comment type="caution">
    <text evidence="1">The sequence shown here is derived from an EMBL/GenBank/DDBJ whole genome shotgun (WGS) entry which is preliminary data.</text>
</comment>
<protein>
    <recommendedName>
        <fullName evidence="3">Antitoxin</fullName>
    </recommendedName>
</protein>
<dbReference type="PANTHER" id="PTHR34849">
    <property type="entry name" value="SSL5025 PROTEIN"/>
    <property type="match status" value="1"/>
</dbReference>
<dbReference type="AlphaFoldDB" id="A0A1F4S153"/>
<evidence type="ECO:0000313" key="1">
    <source>
        <dbReference type="EMBL" id="OGC14175.1"/>
    </source>
</evidence>
<dbReference type="Gene3D" id="1.10.10.10">
    <property type="entry name" value="Winged helix-like DNA-binding domain superfamily/Winged helix DNA-binding domain"/>
    <property type="match status" value="1"/>
</dbReference>
<dbReference type="Pfam" id="PF04255">
    <property type="entry name" value="DUF433"/>
    <property type="match status" value="1"/>
</dbReference>
<evidence type="ECO:0008006" key="3">
    <source>
        <dbReference type="Google" id="ProtNLM"/>
    </source>
</evidence>
<dbReference type="InterPro" id="IPR009057">
    <property type="entry name" value="Homeodomain-like_sf"/>
</dbReference>
<dbReference type="SUPFAM" id="SSF46689">
    <property type="entry name" value="Homeodomain-like"/>
    <property type="match status" value="1"/>
</dbReference>
<organism evidence="1 2">
    <name type="scientific">candidate division WOR-1 bacterium RIFOXYB2_FULL_36_35</name>
    <dbReference type="NCBI Taxonomy" id="1802578"/>
    <lineage>
        <taxon>Bacteria</taxon>
        <taxon>Bacillati</taxon>
        <taxon>Saganbacteria</taxon>
    </lineage>
</organism>
<accession>A0A1F4S153</accession>
<dbReference type="EMBL" id="MEUA01000040">
    <property type="protein sequence ID" value="OGC14175.1"/>
    <property type="molecule type" value="Genomic_DNA"/>
</dbReference>
<sequence>MAEEWIVCDKDIFSGKPIVKGTRISVAVILQAIASGMTIDEILKGYPSLTREGVLAALEFAAFQMAGEEVRILENV</sequence>
<proteinExistence type="predicted"/>
<name>A0A1F4S153_UNCSA</name>